<feature type="transmembrane region" description="Helical" evidence="7">
    <location>
        <begin position="12"/>
        <end position="32"/>
    </location>
</feature>
<dbReference type="GO" id="GO:0055085">
    <property type="term" value="P:transmembrane transport"/>
    <property type="evidence" value="ECO:0007669"/>
    <property type="project" value="InterPro"/>
</dbReference>
<dbReference type="PROSITE" id="PS50928">
    <property type="entry name" value="ABC_TM1"/>
    <property type="match status" value="1"/>
</dbReference>
<gene>
    <name evidence="9" type="ORF">EHV15_23700</name>
</gene>
<evidence type="ECO:0000256" key="6">
    <source>
        <dbReference type="ARBA" id="ARBA00023136"/>
    </source>
</evidence>
<name>A0A3P3U5E8_9BACL</name>
<comment type="caution">
    <text evidence="9">The sequence shown here is derived from an EMBL/GenBank/DDBJ whole genome shotgun (WGS) entry which is preliminary data.</text>
</comment>
<dbReference type="GO" id="GO:0005886">
    <property type="term" value="C:plasma membrane"/>
    <property type="evidence" value="ECO:0007669"/>
    <property type="project" value="UniProtKB-SubCell"/>
</dbReference>
<dbReference type="OrthoDB" id="9810086at2"/>
<dbReference type="AlphaFoldDB" id="A0A3P3U5E8"/>
<evidence type="ECO:0000256" key="7">
    <source>
        <dbReference type="SAM" id="Phobius"/>
    </source>
</evidence>
<feature type="transmembrane region" description="Helical" evidence="7">
    <location>
        <begin position="259"/>
        <end position="280"/>
    </location>
</feature>
<dbReference type="Proteomes" id="UP000267017">
    <property type="component" value="Unassembled WGS sequence"/>
</dbReference>
<feature type="transmembrane region" description="Helical" evidence="7">
    <location>
        <begin position="183"/>
        <end position="205"/>
    </location>
</feature>
<dbReference type="Gene3D" id="1.10.3720.10">
    <property type="entry name" value="MetI-like"/>
    <property type="match status" value="1"/>
</dbReference>
<feature type="domain" description="ABC transmembrane type-1" evidence="8">
    <location>
        <begin position="75"/>
        <end position="272"/>
    </location>
</feature>
<evidence type="ECO:0000256" key="3">
    <source>
        <dbReference type="ARBA" id="ARBA00022475"/>
    </source>
</evidence>
<dbReference type="EMBL" id="RRCN01000001">
    <property type="protein sequence ID" value="RRJ65587.1"/>
    <property type="molecule type" value="Genomic_DNA"/>
</dbReference>
<dbReference type="InterPro" id="IPR000515">
    <property type="entry name" value="MetI-like"/>
</dbReference>
<comment type="subcellular location">
    <subcellularLocation>
        <location evidence="1">Cell membrane</location>
        <topology evidence="1">Multi-pass membrane protein</topology>
    </subcellularLocation>
</comment>
<keyword evidence="6 7" id="KW-0472">Membrane</keyword>
<keyword evidence="5 7" id="KW-1133">Transmembrane helix</keyword>
<keyword evidence="2" id="KW-0813">Transport</keyword>
<evidence type="ECO:0000259" key="8">
    <source>
        <dbReference type="PROSITE" id="PS50928"/>
    </source>
</evidence>
<dbReference type="PANTHER" id="PTHR43744:SF9">
    <property type="entry name" value="POLYGALACTURONAN_RHAMNOGALACTURONAN TRANSPORT SYSTEM PERMEASE PROTEIN YTCP"/>
    <property type="match status" value="1"/>
</dbReference>
<evidence type="ECO:0000256" key="4">
    <source>
        <dbReference type="ARBA" id="ARBA00022692"/>
    </source>
</evidence>
<keyword evidence="4 7" id="KW-0812">Transmembrane</keyword>
<dbReference type="InterPro" id="IPR035906">
    <property type="entry name" value="MetI-like_sf"/>
</dbReference>
<feature type="transmembrane region" description="Helical" evidence="7">
    <location>
        <begin position="71"/>
        <end position="98"/>
    </location>
</feature>
<protein>
    <submittedName>
        <fullName evidence="9">Carbohydrate ABC transporter permease</fullName>
    </submittedName>
</protein>
<proteinExistence type="predicted"/>
<dbReference type="PANTHER" id="PTHR43744">
    <property type="entry name" value="ABC TRANSPORTER PERMEASE PROTEIN MG189-RELATED-RELATED"/>
    <property type="match status" value="1"/>
</dbReference>
<dbReference type="SUPFAM" id="SSF161098">
    <property type="entry name" value="MetI-like"/>
    <property type="match status" value="1"/>
</dbReference>
<organism evidence="9 10">
    <name type="scientific">Paenibacillus oralis</name>
    <dbReference type="NCBI Taxonomy" id="2490856"/>
    <lineage>
        <taxon>Bacteria</taxon>
        <taxon>Bacillati</taxon>
        <taxon>Bacillota</taxon>
        <taxon>Bacilli</taxon>
        <taxon>Bacillales</taxon>
        <taxon>Paenibacillaceae</taxon>
        <taxon>Paenibacillus</taxon>
    </lineage>
</organism>
<evidence type="ECO:0000313" key="10">
    <source>
        <dbReference type="Proteomes" id="UP000267017"/>
    </source>
</evidence>
<reference evidence="9 10" key="1">
    <citation type="submission" date="2018-11" db="EMBL/GenBank/DDBJ databases">
        <title>Genome sequencing of Paenibacillus sp. KCOM 3021 (= ChDC PVNT-B20).</title>
        <authorList>
            <person name="Kook J.-K."/>
            <person name="Park S.-N."/>
            <person name="Lim Y.K."/>
        </authorList>
    </citation>
    <scope>NUCLEOTIDE SEQUENCE [LARGE SCALE GENOMIC DNA]</scope>
    <source>
        <strain evidence="9 10">KCOM 3021</strain>
    </source>
</reference>
<accession>A0A3P3U5E8</accession>
<dbReference type="RefSeq" id="WP_128633389.1">
    <property type="nucleotide sequence ID" value="NZ_RRCN01000001.1"/>
</dbReference>
<evidence type="ECO:0000256" key="2">
    <source>
        <dbReference type="ARBA" id="ARBA00022448"/>
    </source>
</evidence>
<sequence>MLKSQKQKDFLFDSVIYIVLFIIMLTMLYPFYYVLIASFNKGSDTLLGGVYLWPRSITLENYKVFLDDPKWYRAFLVTVARTISGTVLGLLLTSLVAYALSHRDLLFSKTYFTIIIFAMYFSGGLIPYYVVLRSIGLLNSFAVYIVPSMLNTFFLLIAISFFREIPGEMKESAHMDGAGELVIFFRIILPVSTPVLATMALFMGVGQWNSWLDSAYFVQSENLRTLTYRMMEVINKSNSPMDAIAVANSASASAGVTSFSLQVTSMVVSIVPIICVYPFLQKYFVHGIMLGSVKG</sequence>
<keyword evidence="10" id="KW-1185">Reference proteome</keyword>
<feature type="transmembrane region" description="Helical" evidence="7">
    <location>
        <begin position="110"/>
        <end position="129"/>
    </location>
</feature>
<evidence type="ECO:0000256" key="5">
    <source>
        <dbReference type="ARBA" id="ARBA00022989"/>
    </source>
</evidence>
<evidence type="ECO:0000256" key="1">
    <source>
        <dbReference type="ARBA" id="ARBA00004651"/>
    </source>
</evidence>
<dbReference type="CDD" id="cd06261">
    <property type="entry name" value="TM_PBP2"/>
    <property type="match status" value="1"/>
</dbReference>
<keyword evidence="3" id="KW-1003">Cell membrane</keyword>
<feature type="transmembrane region" description="Helical" evidence="7">
    <location>
        <begin position="141"/>
        <end position="162"/>
    </location>
</feature>
<evidence type="ECO:0000313" key="9">
    <source>
        <dbReference type="EMBL" id="RRJ65587.1"/>
    </source>
</evidence>